<evidence type="ECO:0000313" key="2">
    <source>
        <dbReference type="Proteomes" id="UP000657918"/>
    </source>
</evidence>
<dbReference type="Proteomes" id="UP000657918">
    <property type="component" value="Unassembled WGS sequence"/>
</dbReference>
<dbReference type="AlphaFoldDB" id="A0A835MMD1"/>
<dbReference type="EMBL" id="JADGMS010000014">
    <property type="protein sequence ID" value="KAF9669274.1"/>
    <property type="molecule type" value="Genomic_DNA"/>
</dbReference>
<dbReference type="InterPro" id="IPR025322">
    <property type="entry name" value="PADRE_dom"/>
</dbReference>
<sequence>MGNCITRHDSSISAGRVILSDGRVFEFDKPLTVAELMLEYPQQVVVEFHSYLTEKRPAPLPADKKLETKLYLMLPMKRGRAASLSSEEAKRVLLSANSVLRSRSTLSSQRFLPLFATICPAGAVEEQKCVVQKKECYVEERPAMETQDSSEITEIFESRPEYLSRQLSVPGEIKPSMPVTGGGNWIDYALSVLESLLNMLFSSTNPSVRRILSVVSAY</sequence>
<organism evidence="1 2">
    <name type="scientific">Salix dunnii</name>
    <dbReference type="NCBI Taxonomy" id="1413687"/>
    <lineage>
        <taxon>Eukaryota</taxon>
        <taxon>Viridiplantae</taxon>
        <taxon>Streptophyta</taxon>
        <taxon>Embryophyta</taxon>
        <taxon>Tracheophyta</taxon>
        <taxon>Spermatophyta</taxon>
        <taxon>Magnoliopsida</taxon>
        <taxon>eudicotyledons</taxon>
        <taxon>Gunneridae</taxon>
        <taxon>Pentapetalae</taxon>
        <taxon>rosids</taxon>
        <taxon>fabids</taxon>
        <taxon>Malpighiales</taxon>
        <taxon>Salicaceae</taxon>
        <taxon>Saliceae</taxon>
        <taxon>Salix</taxon>
    </lineage>
</organism>
<keyword evidence="2" id="KW-1185">Reference proteome</keyword>
<gene>
    <name evidence="1" type="ORF">SADUNF_Sadunf14G0090700</name>
</gene>
<reference evidence="1 2" key="1">
    <citation type="submission" date="2020-10" db="EMBL/GenBank/DDBJ databases">
        <title>Plant Genome Project.</title>
        <authorList>
            <person name="Zhang R.-G."/>
        </authorList>
    </citation>
    <scope>NUCLEOTIDE SEQUENCE [LARGE SCALE GENOMIC DNA]</scope>
    <source>
        <strain evidence="1">FAFU-HL-1</strain>
        <tissue evidence="1">Leaf</tissue>
    </source>
</reference>
<evidence type="ECO:0000313" key="1">
    <source>
        <dbReference type="EMBL" id="KAF9669274.1"/>
    </source>
</evidence>
<comment type="caution">
    <text evidence="1">The sequence shown here is derived from an EMBL/GenBank/DDBJ whole genome shotgun (WGS) entry which is preliminary data.</text>
</comment>
<proteinExistence type="predicted"/>
<name>A0A835MMD1_9ROSI</name>
<protein>
    <submittedName>
        <fullName evidence="1">Uncharacterized protein</fullName>
    </submittedName>
</protein>
<dbReference type="Pfam" id="PF14009">
    <property type="entry name" value="PADRE"/>
    <property type="match status" value="1"/>
</dbReference>
<accession>A0A835MMD1</accession>
<dbReference type="OrthoDB" id="1921976at2759"/>